<dbReference type="AlphaFoldDB" id="A0A1Q9LC11"/>
<dbReference type="EMBL" id="MKQR01000032">
    <property type="protein sequence ID" value="OLR89546.1"/>
    <property type="molecule type" value="Genomic_DNA"/>
</dbReference>
<sequence length="142" mass="16717">MLAHYNGLRYASVHSFLEFVHRTPPSELSPDNLADYIRAWMLDGSGVWACRYQFAKLQIAIHFVVDRWQRYPSSLSYWLTPGDPSSKKIERVADRFLPVGTSYHGELHDIHNYGFFATCVETDWARRLERYHEKKRLKRLGV</sequence>
<name>A0A1Q9LC11_9PSEU</name>
<accession>A0A1Q9LC11</accession>
<keyword evidence="2" id="KW-1185">Reference proteome</keyword>
<dbReference type="Proteomes" id="UP000186040">
    <property type="component" value="Unassembled WGS sequence"/>
</dbReference>
<proteinExistence type="predicted"/>
<dbReference type="RefSeq" id="WP_075978731.1">
    <property type="nucleotide sequence ID" value="NZ_MKQR01000032.1"/>
</dbReference>
<evidence type="ECO:0000313" key="1">
    <source>
        <dbReference type="EMBL" id="OLR89546.1"/>
    </source>
</evidence>
<gene>
    <name evidence="1" type="ORF">BJP25_05575</name>
</gene>
<organism evidence="1 2">
    <name type="scientific">Actinokineospora bangkokensis</name>
    <dbReference type="NCBI Taxonomy" id="1193682"/>
    <lineage>
        <taxon>Bacteria</taxon>
        <taxon>Bacillati</taxon>
        <taxon>Actinomycetota</taxon>
        <taxon>Actinomycetes</taxon>
        <taxon>Pseudonocardiales</taxon>
        <taxon>Pseudonocardiaceae</taxon>
        <taxon>Actinokineospora</taxon>
    </lineage>
</organism>
<comment type="caution">
    <text evidence="1">The sequence shown here is derived from an EMBL/GenBank/DDBJ whole genome shotgun (WGS) entry which is preliminary data.</text>
</comment>
<evidence type="ECO:0000313" key="2">
    <source>
        <dbReference type="Proteomes" id="UP000186040"/>
    </source>
</evidence>
<reference evidence="1 2" key="1">
    <citation type="submission" date="2016-10" db="EMBL/GenBank/DDBJ databases">
        <title>The Draft Genome Sequence of Actinokineospora bangkokensis 44EHWT reveals the biosynthetic pathway of antifungal compounds Thailandins with unusual extender unit butylmalonyl-CoA.</title>
        <authorList>
            <person name="Greule A."/>
            <person name="Intra B."/>
            <person name="Flemming S."/>
            <person name="Rommel M.G."/>
            <person name="Panbangred W."/>
            <person name="Bechthold A."/>
        </authorList>
    </citation>
    <scope>NUCLEOTIDE SEQUENCE [LARGE SCALE GENOMIC DNA]</scope>
    <source>
        <strain evidence="1 2">44EHW</strain>
    </source>
</reference>
<protein>
    <submittedName>
        <fullName evidence="1">Uncharacterized protein</fullName>
    </submittedName>
</protein>